<sequence>MRSEFSGPTNSVPLPEDMKLEETLVVSAQEEEEEEEEKKKNVLVASSLQSENGNNVVAVINPKPAAYNLDEIASNLHETATKALEQAETARNGATAQASIVEDVAHLVLDQNNNNNNDDDASSSSRDYLVGVILKVADYAEQAGQSKAAALNEGDDIVVTSTSPNHVDQSSTGSVGLSTYLSLFVVWCISLCTSAVGTKDLPPPTLKLAAEEVSAVLHSAEPSKS</sequence>
<evidence type="ECO:0000256" key="1">
    <source>
        <dbReference type="SAM" id="MobiDB-lite"/>
    </source>
</evidence>
<gene>
    <name evidence="2" type="ORF">CSSPJE1EN1_LOCUS3795</name>
</gene>
<proteinExistence type="predicted"/>
<dbReference type="EMBL" id="OZ020106">
    <property type="protein sequence ID" value="CAK9258317.1"/>
    <property type="molecule type" value="Genomic_DNA"/>
</dbReference>
<keyword evidence="3" id="KW-1185">Reference proteome</keyword>
<protein>
    <submittedName>
        <fullName evidence="2">Uncharacterized protein</fullName>
    </submittedName>
</protein>
<name>A0ABP0VVV0_9BRYO</name>
<feature type="region of interest" description="Disordered" evidence="1">
    <location>
        <begin position="1"/>
        <end position="21"/>
    </location>
</feature>
<accession>A0ABP0VVV0</accession>
<evidence type="ECO:0000313" key="2">
    <source>
        <dbReference type="EMBL" id="CAK9258317.1"/>
    </source>
</evidence>
<feature type="compositionally biased region" description="Polar residues" evidence="1">
    <location>
        <begin position="1"/>
        <end position="12"/>
    </location>
</feature>
<reference evidence="2" key="1">
    <citation type="submission" date="2024-02" db="EMBL/GenBank/DDBJ databases">
        <authorList>
            <consortium name="ELIXIR-Norway"/>
            <consortium name="Elixir Norway"/>
        </authorList>
    </citation>
    <scope>NUCLEOTIDE SEQUENCE</scope>
</reference>
<evidence type="ECO:0000313" key="3">
    <source>
        <dbReference type="Proteomes" id="UP001497444"/>
    </source>
</evidence>
<dbReference type="Proteomes" id="UP001497444">
    <property type="component" value="Chromosome 11"/>
</dbReference>
<organism evidence="2 3">
    <name type="scientific">Sphagnum jensenii</name>
    <dbReference type="NCBI Taxonomy" id="128206"/>
    <lineage>
        <taxon>Eukaryota</taxon>
        <taxon>Viridiplantae</taxon>
        <taxon>Streptophyta</taxon>
        <taxon>Embryophyta</taxon>
        <taxon>Bryophyta</taxon>
        <taxon>Sphagnophytina</taxon>
        <taxon>Sphagnopsida</taxon>
        <taxon>Sphagnales</taxon>
        <taxon>Sphagnaceae</taxon>
        <taxon>Sphagnum</taxon>
    </lineage>
</organism>